<dbReference type="EMBL" id="QKKU01000146">
    <property type="protein sequence ID" value="RBM59161.1"/>
    <property type="molecule type" value="Genomic_DNA"/>
</dbReference>
<evidence type="ECO:0000313" key="1">
    <source>
        <dbReference type="EMBL" id="RBM59161.1"/>
    </source>
</evidence>
<reference evidence="1 2" key="1">
    <citation type="submission" date="2018-06" db="EMBL/GenBank/DDBJ databases">
        <title>Draft genome sequences of nine Vibrio sp. clinical isolates from across the United States representing the closest known relative of Vibrio cholerae.</title>
        <authorList>
            <person name="Islam M.T."/>
            <person name="Liang K."/>
            <person name="Im M.S."/>
            <person name="Winkjer J."/>
            <person name="Busby S."/>
            <person name="Batra D."/>
            <person name="Rowe L."/>
            <person name="Tarr C.L."/>
            <person name="Boucher Y."/>
        </authorList>
    </citation>
    <scope>NUCLEOTIDE SEQUENCE [LARGE SCALE GENOMIC DNA]</scope>
    <source>
        <strain evidence="1 2">2017V-1110</strain>
    </source>
</reference>
<evidence type="ECO:0000313" key="2">
    <source>
        <dbReference type="Proteomes" id="UP000252199"/>
    </source>
</evidence>
<comment type="caution">
    <text evidence="1">The sequence shown here is derived from an EMBL/GenBank/DDBJ whole genome shotgun (WGS) entry which is preliminary data.</text>
</comment>
<accession>A0ABD7FRP0</accession>
<dbReference type="AlphaFoldDB" id="A0ABD7FRP0"/>
<gene>
    <name evidence="1" type="ORF">DLR72_18450</name>
</gene>
<name>A0ABD7FRP0_9VIBR</name>
<organism evidence="1 2">
    <name type="scientific">Vibrio paracholerae</name>
    <dbReference type="NCBI Taxonomy" id="650003"/>
    <lineage>
        <taxon>Bacteria</taxon>
        <taxon>Pseudomonadati</taxon>
        <taxon>Pseudomonadota</taxon>
        <taxon>Gammaproteobacteria</taxon>
        <taxon>Vibrionales</taxon>
        <taxon>Vibrionaceae</taxon>
        <taxon>Vibrio</taxon>
    </lineage>
</organism>
<dbReference type="Proteomes" id="UP000252199">
    <property type="component" value="Unassembled WGS sequence"/>
</dbReference>
<evidence type="ECO:0008006" key="3">
    <source>
        <dbReference type="Google" id="ProtNLM"/>
    </source>
</evidence>
<protein>
    <recommendedName>
        <fullName evidence="3">HEAT repeat domain-containing protein</fullName>
    </recommendedName>
</protein>
<dbReference type="RefSeq" id="WP_095465310.1">
    <property type="nucleotide sequence ID" value="NZ_CAWQMY010000053.1"/>
</dbReference>
<sequence>MNAYILRCKPHGFNREQEFLDGRISIGWPCGTSLANKSREEVANDLAKRYPDLSEISVSMVNLFVDIPTNSIVLTPSIKNKALIHIFKTTSTYQYDAAADNNDVGNPHYVMAKYLKTVARADLPSAVVRSLSGARKTLSQISQHYDLLDDYIASDFEAEVESEVSISGNKAEALNVLYELLASNNENIRLNAAIAILNCEQKLA</sequence>
<proteinExistence type="predicted"/>